<dbReference type="SUPFAM" id="SSF51679">
    <property type="entry name" value="Bacterial luciferase-like"/>
    <property type="match status" value="1"/>
</dbReference>
<keyword evidence="1" id="KW-0560">Oxidoreductase</keyword>
<evidence type="ECO:0000256" key="1">
    <source>
        <dbReference type="ARBA" id="ARBA00023002"/>
    </source>
</evidence>
<evidence type="ECO:0000313" key="5">
    <source>
        <dbReference type="Proteomes" id="UP000321638"/>
    </source>
</evidence>
<gene>
    <name evidence="4" type="ORF">FHP25_38095</name>
</gene>
<dbReference type="PANTHER" id="PTHR30137:SF8">
    <property type="entry name" value="BLR5498 PROTEIN"/>
    <property type="match status" value="1"/>
</dbReference>
<feature type="domain" description="Luciferase-like" evidence="3">
    <location>
        <begin position="43"/>
        <end position="354"/>
    </location>
</feature>
<dbReference type="RefSeq" id="WP_147852252.1">
    <property type="nucleotide sequence ID" value="NZ_VDUZ01000075.1"/>
</dbReference>
<dbReference type="GO" id="GO:0005829">
    <property type="term" value="C:cytosol"/>
    <property type="evidence" value="ECO:0007669"/>
    <property type="project" value="TreeGrafter"/>
</dbReference>
<dbReference type="AlphaFoldDB" id="A0A5C8P9M7"/>
<proteinExistence type="predicted"/>
<dbReference type="OrthoDB" id="9776438at2"/>
<keyword evidence="5" id="KW-1185">Reference proteome</keyword>
<comment type="caution">
    <text evidence="4">The sequence shown here is derived from an EMBL/GenBank/DDBJ whole genome shotgun (WGS) entry which is preliminary data.</text>
</comment>
<dbReference type="GO" id="GO:0016705">
    <property type="term" value="F:oxidoreductase activity, acting on paired donors, with incorporation or reduction of molecular oxygen"/>
    <property type="evidence" value="ECO:0007669"/>
    <property type="project" value="InterPro"/>
</dbReference>
<organism evidence="4 5">
    <name type="scientific">Vineibacter terrae</name>
    <dbReference type="NCBI Taxonomy" id="2586908"/>
    <lineage>
        <taxon>Bacteria</taxon>
        <taxon>Pseudomonadati</taxon>
        <taxon>Pseudomonadota</taxon>
        <taxon>Alphaproteobacteria</taxon>
        <taxon>Hyphomicrobiales</taxon>
        <taxon>Vineibacter</taxon>
    </lineage>
</organism>
<dbReference type="GO" id="GO:0004497">
    <property type="term" value="F:monooxygenase activity"/>
    <property type="evidence" value="ECO:0007669"/>
    <property type="project" value="UniProtKB-KW"/>
</dbReference>
<accession>A0A5C8P9M7</accession>
<dbReference type="EMBL" id="VDUZ01000075">
    <property type="protein sequence ID" value="TXL69677.1"/>
    <property type="molecule type" value="Genomic_DNA"/>
</dbReference>
<dbReference type="Pfam" id="PF00296">
    <property type="entry name" value="Bac_luciferase"/>
    <property type="match status" value="1"/>
</dbReference>
<reference evidence="4 5" key="1">
    <citation type="submission" date="2019-06" db="EMBL/GenBank/DDBJ databases">
        <title>New taxonomy in bacterial strain CC-CFT640, isolated from vineyard.</title>
        <authorList>
            <person name="Lin S.-Y."/>
            <person name="Tsai C.-F."/>
            <person name="Young C.-C."/>
        </authorList>
    </citation>
    <scope>NUCLEOTIDE SEQUENCE [LARGE SCALE GENOMIC DNA]</scope>
    <source>
        <strain evidence="4 5">CC-CFT640</strain>
    </source>
</reference>
<evidence type="ECO:0000313" key="4">
    <source>
        <dbReference type="EMBL" id="TXL69677.1"/>
    </source>
</evidence>
<sequence length="424" mass="48458">MKLMWFHLMPYTELPDDFNTKHPSVWVDIHSSLFDPRRAHHMYNDFMDELEFAAECGFDAICVNEHHSNGYGLMPSPNLIASSLARRTTDTALCVMGNSLALYNPPTRVAEEFAMIDCISGGRLIAGFPVGSPMDTCFAYGQNPSLLRERYYEAHDLVKKAWTEKDTFAFSGRFNQQRYVNIWPRPIQNDPHPPIWIPGGGSVETWRWCAEMDYVYCYLSYYGYKAGLSTMQGFWREMEKLGKDRNPYRAGFLQFVGVAESREQALELYTEPAEYFYGRCLHVDARFAMPPGYTTEATQRAGIQGMVAQAANAAGAGADKKKYRARTMKEIVDDGYVIIGSPDEVVEQIRHVATTLNVGHLMLLLQYGNMSKQVTQHNTRLFAEKVMPRVKDLFSEWEDRWWPKPMDRGQRAAVPAFQPRLAAE</sequence>
<evidence type="ECO:0000256" key="2">
    <source>
        <dbReference type="ARBA" id="ARBA00023033"/>
    </source>
</evidence>
<dbReference type="PANTHER" id="PTHR30137">
    <property type="entry name" value="LUCIFERASE-LIKE MONOOXYGENASE"/>
    <property type="match status" value="1"/>
</dbReference>
<evidence type="ECO:0000259" key="3">
    <source>
        <dbReference type="Pfam" id="PF00296"/>
    </source>
</evidence>
<dbReference type="InterPro" id="IPR050766">
    <property type="entry name" value="Bact_Lucif_Oxidored"/>
</dbReference>
<dbReference type="Proteomes" id="UP000321638">
    <property type="component" value="Unassembled WGS sequence"/>
</dbReference>
<name>A0A5C8P9M7_9HYPH</name>
<keyword evidence="2" id="KW-0503">Monooxygenase</keyword>
<protein>
    <submittedName>
        <fullName evidence="4">LLM class flavin-dependent oxidoreductase</fullName>
    </submittedName>
</protein>
<dbReference type="InterPro" id="IPR011251">
    <property type="entry name" value="Luciferase-like_dom"/>
</dbReference>
<dbReference type="Gene3D" id="3.20.20.30">
    <property type="entry name" value="Luciferase-like domain"/>
    <property type="match status" value="1"/>
</dbReference>
<dbReference type="InterPro" id="IPR036661">
    <property type="entry name" value="Luciferase-like_sf"/>
</dbReference>